<dbReference type="GO" id="GO:0033557">
    <property type="term" value="C:Slx1-Slx4 complex"/>
    <property type="evidence" value="ECO:0007669"/>
    <property type="project" value="InterPro"/>
</dbReference>
<evidence type="ECO:0000313" key="20">
    <source>
        <dbReference type="RefSeq" id="XP_034297229.1"/>
    </source>
</evidence>
<keyword evidence="6" id="KW-0677">Repeat</keyword>
<keyword evidence="5" id="KW-0479">Metal-binding</keyword>
<evidence type="ECO:0000256" key="14">
    <source>
        <dbReference type="ARBA" id="ARBA00029496"/>
    </source>
</evidence>
<evidence type="ECO:0000256" key="6">
    <source>
        <dbReference type="ARBA" id="ARBA00022737"/>
    </source>
</evidence>
<dbReference type="GO" id="GO:0090656">
    <property type="term" value="P:t-circle formation"/>
    <property type="evidence" value="ECO:0007669"/>
    <property type="project" value="UniProtKB-ARBA"/>
</dbReference>
<dbReference type="GO" id="GO:0032206">
    <property type="term" value="P:positive regulation of telomere maintenance"/>
    <property type="evidence" value="ECO:0007669"/>
    <property type="project" value="UniProtKB-ARBA"/>
</dbReference>
<evidence type="ECO:0000256" key="15">
    <source>
        <dbReference type="ARBA" id="ARBA00064578"/>
    </source>
</evidence>
<dbReference type="Pfam" id="PF09494">
    <property type="entry name" value="Slx4"/>
    <property type="match status" value="1"/>
</dbReference>
<keyword evidence="4" id="KW-0597">Phosphoprotein</keyword>
<dbReference type="SMART" id="SM00225">
    <property type="entry name" value="BTB"/>
    <property type="match status" value="1"/>
</dbReference>
<accession>A0A6P9DMV8</accession>
<dbReference type="FunFam" id="3.30.710.10:FF:000116">
    <property type="entry name" value="SLX4 structure-specific endonuclease subunit"/>
    <property type="match status" value="1"/>
</dbReference>
<name>A0A6P9DMV8_PANGU</name>
<reference evidence="20" key="1">
    <citation type="submission" date="2025-08" db="UniProtKB">
        <authorList>
            <consortium name="RefSeq"/>
        </authorList>
    </citation>
    <scope>IDENTIFICATION</scope>
    <source>
        <tissue evidence="20">Blood</tissue>
    </source>
</reference>
<keyword evidence="20" id="KW-0255">Endonuclease</keyword>
<keyword evidence="7" id="KW-0227">DNA damage</keyword>
<feature type="compositionally biased region" description="Polar residues" evidence="17">
    <location>
        <begin position="622"/>
        <end position="646"/>
    </location>
</feature>
<evidence type="ECO:0000313" key="19">
    <source>
        <dbReference type="Proteomes" id="UP001652622"/>
    </source>
</evidence>
<dbReference type="InterPro" id="IPR000210">
    <property type="entry name" value="BTB/POZ_dom"/>
</dbReference>
<dbReference type="InterPro" id="IPR011333">
    <property type="entry name" value="SKP1/BTB/POZ_sf"/>
</dbReference>
<dbReference type="Pfam" id="PF00651">
    <property type="entry name" value="BTB"/>
    <property type="match status" value="1"/>
</dbReference>
<evidence type="ECO:0000256" key="17">
    <source>
        <dbReference type="SAM" id="MobiDB-lite"/>
    </source>
</evidence>
<evidence type="ECO:0000256" key="1">
    <source>
        <dbReference type="ARBA" id="ARBA00004123"/>
    </source>
</evidence>
<dbReference type="PANTHER" id="PTHR21541:SF3">
    <property type="entry name" value="STRUCTURE-SPECIFIC ENDONUCLEASE SUBUNIT SLX4"/>
    <property type="match status" value="1"/>
</dbReference>
<keyword evidence="8" id="KW-0863">Zinc-finger</keyword>
<dbReference type="GO" id="GO:0006260">
    <property type="term" value="P:DNA replication"/>
    <property type="evidence" value="ECO:0007669"/>
    <property type="project" value="InterPro"/>
</dbReference>
<evidence type="ECO:0000256" key="13">
    <source>
        <dbReference type="ARBA" id="ARBA00023242"/>
    </source>
</evidence>
<dbReference type="GO" id="GO:0006281">
    <property type="term" value="P:DNA repair"/>
    <property type="evidence" value="ECO:0007669"/>
    <property type="project" value="UniProtKB-KW"/>
</dbReference>
<protein>
    <recommendedName>
        <fullName evidence="14">Structure-specific endonuclease subunit SLX4</fullName>
    </recommendedName>
    <alternativeName>
        <fullName evidence="16">BTB/POZ domain-containing protein 12</fullName>
    </alternativeName>
</protein>
<dbReference type="InterPro" id="IPR018574">
    <property type="entry name" value="Structure-sp_endonuc_su_Slx4"/>
</dbReference>
<dbReference type="GeneID" id="117679431"/>
<dbReference type="Proteomes" id="UP001652622">
    <property type="component" value="Unplaced"/>
</dbReference>
<keyword evidence="10" id="KW-0832">Ubl conjugation</keyword>
<feature type="region of interest" description="Disordered" evidence="17">
    <location>
        <begin position="619"/>
        <end position="665"/>
    </location>
</feature>
<evidence type="ECO:0000256" key="11">
    <source>
        <dbReference type="ARBA" id="ARBA00023172"/>
    </source>
</evidence>
<evidence type="ECO:0000256" key="3">
    <source>
        <dbReference type="ARBA" id="ARBA00022499"/>
    </source>
</evidence>
<keyword evidence="12" id="KW-0234">DNA repair</keyword>
<dbReference type="GO" id="GO:0000712">
    <property type="term" value="P:resolution of meiotic recombination intermediates"/>
    <property type="evidence" value="ECO:0007669"/>
    <property type="project" value="TreeGrafter"/>
</dbReference>
<keyword evidence="9" id="KW-0862">Zinc</keyword>
<dbReference type="AlphaFoldDB" id="A0A6P9DMV8"/>
<feature type="domain" description="BTB" evidence="18">
    <location>
        <begin position="285"/>
        <end position="359"/>
    </location>
</feature>
<gene>
    <name evidence="20" type="primary">SLX4</name>
</gene>
<evidence type="ECO:0000256" key="16">
    <source>
        <dbReference type="ARBA" id="ARBA00076095"/>
    </source>
</evidence>
<evidence type="ECO:0000256" key="12">
    <source>
        <dbReference type="ARBA" id="ARBA00023204"/>
    </source>
</evidence>
<dbReference type="GO" id="GO:0008270">
    <property type="term" value="F:zinc ion binding"/>
    <property type="evidence" value="ECO:0007669"/>
    <property type="project" value="UniProtKB-KW"/>
</dbReference>
<evidence type="ECO:0000256" key="9">
    <source>
        <dbReference type="ARBA" id="ARBA00022833"/>
    </source>
</evidence>
<keyword evidence="13" id="KW-0539">Nucleus</keyword>
<dbReference type="SUPFAM" id="SSF54695">
    <property type="entry name" value="POZ domain"/>
    <property type="match status" value="1"/>
</dbReference>
<evidence type="ECO:0000259" key="18">
    <source>
        <dbReference type="PROSITE" id="PS50097"/>
    </source>
</evidence>
<comment type="subunit">
    <text evidence="15">Forms a heterodimer with SLX1A/GIYD1. Interacts with ERCC4/XPF; catalytic subunit of the ERCC4-ERCC1 endonuclease. Interacts with MUS81; catalytic subunit of the MUS81-EME1 endonuclease. Interacts with MSH2; component of the MSH2-MSH3 mismatch repair complex. Interacts with TERF2-TERF2IP. Interacts with PLK1 and SLX4IP.</text>
</comment>
<keyword evidence="20" id="KW-0378">Hydrolase</keyword>
<dbReference type="CTD" id="84464"/>
<evidence type="ECO:0000256" key="8">
    <source>
        <dbReference type="ARBA" id="ARBA00022771"/>
    </source>
</evidence>
<feature type="compositionally biased region" description="Low complexity" evidence="17">
    <location>
        <begin position="111"/>
        <end position="123"/>
    </location>
</feature>
<dbReference type="RefSeq" id="XP_034297229.1">
    <property type="nucleotide sequence ID" value="XM_034441338.2"/>
</dbReference>
<dbReference type="GO" id="GO:0004519">
    <property type="term" value="F:endonuclease activity"/>
    <property type="evidence" value="ECO:0007669"/>
    <property type="project" value="UniProtKB-KW"/>
</dbReference>
<organism evidence="19 20">
    <name type="scientific">Pantherophis guttatus</name>
    <name type="common">Corn snake</name>
    <name type="synonym">Elaphe guttata</name>
    <dbReference type="NCBI Taxonomy" id="94885"/>
    <lineage>
        <taxon>Eukaryota</taxon>
        <taxon>Metazoa</taxon>
        <taxon>Chordata</taxon>
        <taxon>Craniata</taxon>
        <taxon>Vertebrata</taxon>
        <taxon>Euteleostomi</taxon>
        <taxon>Lepidosauria</taxon>
        <taxon>Squamata</taxon>
        <taxon>Bifurcata</taxon>
        <taxon>Unidentata</taxon>
        <taxon>Episquamata</taxon>
        <taxon>Toxicofera</taxon>
        <taxon>Serpentes</taxon>
        <taxon>Colubroidea</taxon>
        <taxon>Colubridae</taxon>
        <taxon>Colubrinae</taxon>
        <taxon>Pantherophis</taxon>
    </lineage>
</organism>
<sequence length="1093" mass="120095">MVDSEDEFRQRDPPGRRRGAAARGAGTVAAPAAGPSPVPPECGLKRGGAPRPAGRKRRREAGGEPLAVPARSRLEAGPGGKRPRAEARGRGRPPPPLLLQGPEEARRGLEARAALLLSEAPAAPRTPPLPASRWKGAPANASPGGWLWELSSLTGAPAVAPWGADQRPEFGTAGAPAEPPETERFPSRTGECFKAGSPRDADTLQDLLELAGEGLTFTQWSLDVGRLEHPEQEQMPGVQQKAFTRLLEKQQQQQQQLSQKCSCETFPLGSLAAAFKEMVNNPHLSDIQIQVDSGEVFYAHMFVLYARCPQLLQFVDHRRFVVAEEGEVGASRVLLYDAPGDAVALFLKYLYTAEYFIPQHLLSDVIDLAIRFGVKELAALCEGQPSEEISVEKPADDKDKVGDFEELLKSMWQDEDEETVAKAVCRDEISDSMNEQELEEIYEFVATQRRMTSDEARKEKVCTEYRCDEVEKKIGQDGGSCPRKVLEKPRRGVTIKKSEIKCDHESSKLRTSIASMGKDLKKYSVEFQQNLKEIVSFRASSRKEPTSEIHLGLAGDSTHSNHLETSATQFSVSEMKCCSVWKQNINIAKDKTTARNFSRLFQAPAKDLQMSLPRDLEVPFSPITSGSQPNILDRLPSQNEKQQNTNRKGEAPIGSLEKSGAVNPQDLNITSNHIVVLDSDEELEREAEKKLAEAASSFSEQQSWHKESPVADVLNCWSPAPPQQDVSKVGDGLGTLICNEAQSLGECHQPLDPSGHKEGSFWEGLGWSEGRTLVVPETPLAAWNSLNDVQVEKSRLNSSLEKQWTHEAQTEPLSCSYELLPVLSSTSLLEIEKPDNGLCAAERDVVVVDDSEEEQEAVPLCSRGIFVEPLEAITANARNPLRTSVHMFDMQNNHPVTVASSVTNSAATFHFGVGDLLLHNSQNWPGEDFDSNVALPASSSLSASIPVPKISDLALQARDISCVTPLMPFPPYSSMDTPELKKELSSSSVEFKVSMLAEKEGNVPASSIAASGEGQKLEILKHYIHSNPSLCQQILLYQPIELSVLHAELKQNGVRIALDKLLDFLDANCITFTNAEARREKKHLHRCKKKGQR</sequence>
<dbReference type="PANTHER" id="PTHR21541">
    <property type="entry name" value="BTB POZ DOMAIN CONTAINING 12"/>
    <property type="match status" value="1"/>
</dbReference>
<keyword evidence="11" id="KW-0233">DNA recombination</keyword>
<dbReference type="PROSITE" id="PS50097">
    <property type="entry name" value="BTB"/>
    <property type="match status" value="1"/>
</dbReference>
<proteinExistence type="inferred from homology"/>
<keyword evidence="20" id="KW-0540">Nuclease</keyword>
<evidence type="ECO:0000256" key="4">
    <source>
        <dbReference type="ARBA" id="ARBA00022553"/>
    </source>
</evidence>
<keyword evidence="3" id="KW-1017">Isopeptide bond</keyword>
<comment type="subcellular location">
    <subcellularLocation>
        <location evidence="1">Nucleus</location>
    </subcellularLocation>
</comment>
<dbReference type="Gene3D" id="3.30.710.10">
    <property type="entry name" value="Potassium Channel Kv1.1, Chain A"/>
    <property type="match status" value="1"/>
</dbReference>
<feature type="region of interest" description="Disordered" evidence="17">
    <location>
        <begin position="1"/>
        <end position="140"/>
    </location>
</feature>
<evidence type="ECO:0000256" key="7">
    <source>
        <dbReference type="ARBA" id="ARBA00022763"/>
    </source>
</evidence>
<evidence type="ECO:0000256" key="10">
    <source>
        <dbReference type="ARBA" id="ARBA00022843"/>
    </source>
</evidence>
<evidence type="ECO:0000256" key="5">
    <source>
        <dbReference type="ARBA" id="ARBA00022723"/>
    </source>
</evidence>
<feature type="compositionally biased region" description="Low complexity" evidence="17">
    <location>
        <begin position="21"/>
        <end position="33"/>
    </location>
</feature>
<evidence type="ECO:0000256" key="2">
    <source>
        <dbReference type="ARBA" id="ARBA00006661"/>
    </source>
</evidence>
<keyword evidence="19" id="KW-1185">Reference proteome</keyword>
<comment type="similarity">
    <text evidence="2">Belongs to the SLX4 family.</text>
</comment>